<dbReference type="GO" id="GO:0051920">
    <property type="term" value="F:peroxiredoxin activity"/>
    <property type="evidence" value="ECO:0007669"/>
    <property type="project" value="InterPro"/>
</dbReference>
<proteinExistence type="predicted"/>
<dbReference type="NCBIfam" id="TIGR00778">
    <property type="entry name" value="ahpD_dom"/>
    <property type="match status" value="1"/>
</dbReference>
<dbReference type="InterPro" id="IPR029032">
    <property type="entry name" value="AhpD-like"/>
</dbReference>
<evidence type="ECO:0000259" key="1">
    <source>
        <dbReference type="Pfam" id="PF02627"/>
    </source>
</evidence>
<dbReference type="InterPro" id="IPR004675">
    <property type="entry name" value="AhpD_core"/>
</dbReference>
<protein>
    <submittedName>
        <fullName evidence="2">Alkylhydroperoxidase</fullName>
    </submittedName>
</protein>
<dbReference type="Pfam" id="PF02627">
    <property type="entry name" value="CMD"/>
    <property type="match status" value="1"/>
</dbReference>
<accession>A0A1S9WPQ2</accession>
<dbReference type="EMBL" id="MWPX01000073">
    <property type="protein sequence ID" value="OUM45942.1"/>
    <property type="molecule type" value="Genomic_DNA"/>
</dbReference>
<dbReference type="RefSeq" id="WP_006096975.1">
    <property type="nucleotide sequence ID" value="NZ_CP007625.1"/>
</dbReference>
<dbReference type="InterPro" id="IPR003779">
    <property type="entry name" value="CMD-like"/>
</dbReference>
<dbReference type="Proteomes" id="UP000195321">
    <property type="component" value="Unassembled WGS sequence"/>
</dbReference>
<reference evidence="2 3" key="1">
    <citation type="submission" date="2017-02" db="EMBL/GenBank/DDBJ databases">
        <title>Bacillus pseudomycoides isolate FSL K6-0042.</title>
        <authorList>
            <person name="Kovac J."/>
        </authorList>
    </citation>
    <scope>NUCLEOTIDE SEQUENCE [LARGE SCALE GENOMIC DNA]</scope>
    <source>
        <strain evidence="2 3">FSL K6-0042</strain>
    </source>
</reference>
<evidence type="ECO:0000313" key="2">
    <source>
        <dbReference type="EMBL" id="OUM45942.1"/>
    </source>
</evidence>
<keyword evidence="2" id="KW-0575">Peroxidase</keyword>
<dbReference type="Gene3D" id="1.20.1290.10">
    <property type="entry name" value="AhpD-like"/>
    <property type="match status" value="1"/>
</dbReference>
<evidence type="ECO:0000313" key="3">
    <source>
        <dbReference type="Proteomes" id="UP000195321"/>
    </source>
</evidence>
<dbReference type="SUPFAM" id="SSF69118">
    <property type="entry name" value="AhpD-like"/>
    <property type="match status" value="1"/>
</dbReference>
<feature type="domain" description="Carboxymuconolactone decarboxylase-like" evidence="1">
    <location>
        <begin position="28"/>
        <end position="111"/>
    </location>
</feature>
<dbReference type="KEGG" id="bmyc:DJ92_5429"/>
<dbReference type="PANTHER" id="PTHR33930:SF2">
    <property type="entry name" value="BLR3452 PROTEIN"/>
    <property type="match status" value="1"/>
</dbReference>
<dbReference type="AlphaFoldDB" id="A0A1S9WPQ2"/>
<organism evidence="2 3">
    <name type="scientific">Bacillus pseudomycoides</name>
    <dbReference type="NCBI Taxonomy" id="64104"/>
    <lineage>
        <taxon>Bacteria</taxon>
        <taxon>Bacillati</taxon>
        <taxon>Bacillota</taxon>
        <taxon>Bacilli</taxon>
        <taxon>Bacillales</taxon>
        <taxon>Bacillaceae</taxon>
        <taxon>Bacillus</taxon>
        <taxon>Bacillus cereus group</taxon>
    </lineage>
</organism>
<name>A0A1S9WPQ2_9BACI</name>
<sequence length="121" mass="13437">MEFEGRNTTESALLQYKHGLGLFTEKMPKLAEQFNSFTEECFKEGTLSKKVKQLVALGISLYSQDEYCIIYHTKGCIDQGASEQEILEIIGVTAAFGGGATMSQAVTLVQECMQELNELKQ</sequence>
<comment type="caution">
    <text evidence="2">The sequence shown here is derived from an EMBL/GenBank/DDBJ whole genome shotgun (WGS) entry which is preliminary data.</text>
</comment>
<keyword evidence="2" id="KW-0560">Oxidoreductase</keyword>
<dbReference type="GeneID" id="34218320"/>
<dbReference type="PANTHER" id="PTHR33930">
    <property type="entry name" value="ALKYL HYDROPEROXIDE REDUCTASE AHPD"/>
    <property type="match status" value="1"/>
</dbReference>
<gene>
    <name evidence="2" type="ORF">BW425_26575</name>
</gene>